<keyword evidence="3" id="KW-1185">Reference proteome</keyword>
<dbReference type="EMBL" id="VRMN01000006">
    <property type="protein sequence ID" value="KAA8493555.1"/>
    <property type="molecule type" value="Genomic_DNA"/>
</dbReference>
<evidence type="ECO:0000313" key="2">
    <source>
        <dbReference type="EMBL" id="KAA8493555.1"/>
    </source>
</evidence>
<feature type="region of interest" description="Disordered" evidence="1">
    <location>
        <begin position="61"/>
        <end position="80"/>
    </location>
</feature>
<accession>A0A5J4YQP1</accession>
<feature type="region of interest" description="Disordered" evidence="1">
    <location>
        <begin position="1"/>
        <end position="48"/>
    </location>
</feature>
<name>A0A5J4YQP1_PORPP</name>
<dbReference type="AlphaFoldDB" id="A0A5J4YQP1"/>
<feature type="compositionally biased region" description="Basic and acidic residues" evidence="1">
    <location>
        <begin position="1"/>
        <end position="11"/>
    </location>
</feature>
<organism evidence="2 3">
    <name type="scientific">Porphyridium purpureum</name>
    <name type="common">Red alga</name>
    <name type="synonym">Porphyridium cruentum</name>
    <dbReference type="NCBI Taxonomy" id="35688"/>
    <lineage>
        <taxon>Eukaryota</taxon>
        <taxon>Rhodophyta</taxon>
        <taxon>Bangiophyceae</taxon>
        <taxon>Porphyridiales</taxon>
        <taxon>Porphyridiaceae</taxon>
        <taxon>Porphyridium</taxon>
    </lineage>
</organism>
<reference evidence="3" key="1">
    <citation type="journal article" date="2019" name="Nat. Commun.">
        <title>Expansion of phycobilisome linker gene families in mesophilic red algae.</title>
        <authorList>
            <person name="Lee J."/>
            <person name="Kim D."/>
            <person name="Bhattacharya D."/>
            <person name="Yoon H.S."/>
        </authorList>
    </citation>
    <scope>NUCLEOTIDE SEQUENCE [LARGE SCALE GENOMIC DNA]</scope>
    <source>
        <strain evidence="3">CCMP 1328</strain>
    </source>
</reference>
<protein>
    <submittedName>
        <fullName evidence="2">Uncharacterized protein</fullName>
    </submittedName>
</protein>
<gene>
    <name evidence="2" type="ORF">FVE85_4692</name>
</gene>
<feature type="compositionally biased region" description="Basic and acidic residues" evidence="1">
    <location>
        <begin position="69"/>
        <end position="80"/>
    </location>
</feature>
<dbReference type="Proteomes" id="UP000324585">
    <property type="component" value="Unassembled WGS sequence"/>
</dbReference>
<proteinExistence type="predicted"/>
<evidence type="ECO:0000256" key="1">
    <source>
        <dbReference type="SAM" id="MobiDB-lite"/>
    </source>
</evidence>
<comment type="caution">
    <text evidence="2">The sequence shown here is derived from an EMBL/GenBank/DDBJ whole genome shotgun (WGS) entry which is preliminary data.</text>
</comment>
<evidence type="ECO:0000313" key="3">
    <source>
        <dbReference type="Proteomes" id="UP000324585"/>
    </source>
</evidence>
<sequence>MGHGEFAKDAGRDDEENLTLDSVGHDKIHRAPAQFDVPRDAPSLLSPRKWKKTVSVQLTISQGRRRRKDERGREQGDCRDLPGLHALDELPKTLEHDILKAVRCELRWEHLSPDQAHCIAVALERLDQLE</sequence>